<name>A0A2S1R2D0_9FLAO</name>
<feature type="domain" description="Sugar 3,4-ketoisomerase QdtA cupin" evidence="1">
    <location>
        <begin position="2"/>
        <end position="129"/>
    </location>
</feature>
<dbReference type="OrthoDB" id="9795513at2"/>
<dbReference type="SUPFAM" id="SSF51182">
    <property type="entry name" value="RmlC-like cupins"/>
    <property type="match status" value="1"/>
</dbReference>
<keyword evidence="3" id="KW-1185">Reference proteome</keyword>
<dbReference type="Pfam" id="PF05523">
    <property type="entry name" value="FdtA"/>
    <property type="match status" value="1"/>
</dbReference>
<dbReference type="Proteomes" id="UP000244929">
    <property type="component" value="Chromosome"/>
</dbReference>
<evidence type="ECO:0000259" key="1">
    <source>
        <dbReference type="Pfam" id="PF05523"/>
    </source>
</evidence>
<accession>A0A2S1R2D0</accession>
<dbReference type="InterPro" id="IPR008894">
    <property type="entry name" value="QdtA_cupin_dom"/>
</dbReference>
<dbReference type="AlphaFoldDB" id="A0A2S1R2D0"/>
<gene>
    <name evidence="2" type="ORF">HYN59_17160</name>
</gene>
<reference evidence="2 3" key="1">
    <citation type="submission" date="2018-04" db="EMBL/GenBank/DDBJ databases">
        <title>Genome sequencing of Flavobacterium sp. HYN0059.</title>
        <authorList>
            <person name="Yi H."/>
            <person name="Baek C."/>
        </authorList>
    </citation>
    <scope>NUCLEOTIDE SEQUENCE [LARGE SCALE GENOMIC DNA]</scope>
    <source>
        <strain evidence="2 3">HYN0059</strain>
    </source>
</reference>
<proteinExistence type="predicted"/>
<dbReference type="InterPro" id="IPR014710">
    <property type="entry name" value="RmlC-like_jellyroll"/>
</dbReference>
<dbReference type="KEGG" id="falb:HYN59_17160"/>
<protein>
    <recommendedName>
        <fullName evidence="1">Sugar 3,4-ketoisomerase QdtA cupin domain-containing protein</fullName>
    </recommendedName>
</protein>
<dbReference type="Gene3D" id="2.60.120.10">
    <property type="entry name" value="Jelly Rolls"/>
    <property type="match status" value="1"/>
</dbReference>
<dbReference type="CDD" id="cd20292">
    <property type="entry name" value="cupin_QdtA-like"/>
    <property type="match status" value="1"/>
</dbReference>
<dbReference type="InterPro" id="IPR011051">
    <property type="entry name" value="RmlC_Cupin_sf"/>
</dbReference>
<evidence type="ECO:0000313" key="3">
    <source>
        <dbReference type="Proteomes" id="UP000244929"/>
    </source>
</evidence>
<dbReference type="RefSeq" id="WP_108779451.1">
    <property type="nucleotide sequence ID" value="NZ_CP029186.1"/>
</dbReference>
<sequence length="136" mass="15289">MQLTIIDIPKVEDPTGNVGIIEKSTIPFEIKRVFYLYDIADGATRGRHAHKTLQQFIIAISGSFEVVMKDGKDELAVFLDNPAKGLLVKNNIWSELKNFSPGAVCLVLASDVYDEGDYLRNYDEYISYLNSNNLLD</sequence>
<organism evidence="2 3">
    <name type="scientific">Flavobacterium album</name>
    <dbReference type="NCBI Taxonomy" id="2175091"/>
    <lineage>
        <taxon>Bacteria</taxon>
        <taxon>Pseudomonadati</taxon>
        <taxon>Bacteroidota</taxon>
        <taxon>Flavobacteriia</taxon>
        <taxon>Flavobacteriales</taxon>
        <taxon>Flavobacteriaceae</taxon>
        <taxon>Flavobacterium</taxon>
    </lineage>
</organism>
<evidence type="ECO:0000313" key="2">
    <source>
        <dbReference type="EMBL" id="AWH86729.1"/>
    </source>
</evidence>
<dbReference type="EMBL" id="CP029186">
    <property type="protein sequence ID" value="AWH86729.1"/>
    <property type="molecule type" value="Genomic_DNA"/>
</dbReference>